<dbReference type="Pfam" id="PF13398">
    <property type="entry name" value="Peptidase_M50B"/>
    <property type="match status" value="1"/>
</dbReference>
<dbReference type="PANTHER" id="PTHR33979">
    <property type="entry name" value="OS02G0221600 PROTEIN"/>
    <property type="match status" value="1"/>
</dbReference>
<feature type="transmembrane region" description="Helical" evidence="1">
    <location>
        <begin position="156"/>
        <end position="175"/>
    </location>
</feature>
<comment type="caution">
    <text evidence="2">The sequence shown here is derived from an EMBL/GenBank/DDBJ whole genome shotgun (WGS) entry which is preliminary data.</text>
</comment>
<dbReference type="eggNOG" id="ENOG502ZBQ3">
    <property type="taxonomic scope" value="Bacteria"/>
</dbReference>
<evidence type="ECO:0000313" key="2">
    <source>
        <dbReference type="EMBL" id="KFI82108.1"/>
    </source>
</evidence>
<organism evidence="2 3">
    <name type="scientific">Bifidobacterium psychraerophilum</name>
    <dbReference type="NCBI Taxonomy" id="218140"/>
    <lineage>
        <taxon>Bacteria</taxon>
        <taxon>Bacillati</taxon>
        <taxon>Actinomycetota</taxon>
        <taxon>Actinomycetes</taxon>
        <taxon>Bifidobacteriales</taxon>
        <taxon>Bifidobacteriaceae</taxon>
        <taxon>Bifidobacterium</taxon>
    </lineage>
</organism>
<proteinExistence type="predicted"/>
<keyword evidence="3" id="KW-1185">Reference proteome</keyword>
<evidence type="ECO:0000313" key="3">
    <source>
        <dbReference type="Proteomes" id="UP000029050"/>
    </source>
</evidence>
<feature type="transmembrane region" description="Helical" evidence="1">
    <location>
        <begin position="105"/>
        <end position="124"/>
    </location>
</feature>
<dbReference type="STRING" id="218140.BPSY_0956"/>
<keyword evidence="1" id="KW-0472">Membrane</keyword>
<dbReference type="PANTHER" id="PTHR33979:SF2">
    <property type="entry name" value="PEPTIDASE M50B-LIKE-DOMAIN-CONTAINING PROTEIN"/>
    <property type="match status" value="1"/>
</dbReference>
<accession>A0A087CFQ8</accession>
<reference evidence="2 3" key="1">
    <citation type="submission" date="2014-03" db="EMBL/GenBank/DDBJ databases">
        <title>Genomics of Bifidobacteria.</title>
        <authorList>
            <person name="Ventura M."/>
            <person name="Milani C."/>
            <person name="Lugli G.A."/>
        </authorList>
    </citation>
    <scope>NUCLEOTIDE SEQUENCE [LARGE SCALE GENOMIC DNA]</scope>
    <source>
        <strain evidence="2 3">LMG 21775</strain>
    </source>
</reference>
<dbReference type="AlphaFoldDB" id="A0A087CFQ8"/>
<dbReference type="EMBL" id="JGZI01000009">
    <property type="protein sequence ID" value="KFI82108.1"/>
    <property type="molecule type" value="Genomic_DNA"/>
</dbReference>
<protein>
    <submittedName>
        <fullName evidence="2">Integral membrane protein</fullName>
    </submittedName>
</protein>
<dbReference type="RefSeq" id="WP_202961777.1">
    <property type="nucleotide sequence ID" value="NZ_JGZI01000009.1"/>
</dbReference>
<dbReference type="InterPro" id="IPR049500">
    <property type="entry name" value="Peptidase_M50B-like"/>
</dbReference>
<keyword evidence="1" id="KW-0812">Transmembrane</keyword>
<dbReference type="Proteomes" id="UP000029050">
    <property type="component" value="Unassembled WGS sequence"/>
</dbReference>
<feature type="transmembrane region" description="Helical" evidence="1">
    <location>
        <begin position="37"/>
        <end position="57"/>
    </location>
</feature>
<gene>
    <name evidence="2" type="ORF">BPSY_0956</name>
</gene>
<feature type="transmembrane region" description="Helical" evidence="1">
    <location>
        <begin position="181"/>
        <end position="200"/>
    </location>
</feature>
<keyword evidence="1" id="KW-1133">Transmembrane helix</keyword>
<feature type="transmembrane region" description="Helical" evidence="1">
    <location>
        <begin position="227"/>
        <end position="246"/>
    </location>
</feature>
<name>A0A087CFQ8_9BIFI</name>
<feature type="transmembrane region" description="Helical" evidence="1">
    <location>
        <begin position="130"/>
        <end position="149"/>
    </location>
</feature>
<dbReference type="GeneID" id="98300162"/>
<evidence type="ECO:0000256" key="1">
    <source>
        <dbReference type="SAM" id="Phobius"/>
    </source>
</evidence>
<feature type="transmembrane region" description="Helical" evidence="1">
    <location>
        <begin position="252"/>
        <end position="272"/>
    </location>
</feature>
<sequence>MSSSFIITTSEGISQGISTVLQSIWVSSVTPVHDLDANAIMLAAVLCLLLVAVRPVWRIARNAITIAHEGGHAVAALLTGRKLSGIQLHSDTSGVTVSYGKTQGFGYWLTCFAGYLAPALWGLGCAALVAAGYATGALWLLVILLALMLTRIRNGYGAASVIICLIAVVALSWWGSPDMRLLAATVLAGFLLLGSIRPLVELQIQRTQGRAGQSDADQLARLTHISALLWILLWLLIALIALWYSLQWITAQAGGMSAVFSLQTLQSLLLSWR</sequence>